<protein>
    <submittedName>
        <fullName evidence="1">Uncharacterized protein</fullName>
    </submittedName>
</protein>
<organism evidence="1 2">
    <name type="scientific">Colwellia maritima</name>
    <dbReference type="NCBI Taxonomy" id="2912588"/>
    <lineage>
        <taxon>Bacteria</taxon>
        <taxon>Pseudomonadati</taxon>
        <taxon>Pseudomonadota</taxon>
        <taxon>Gammaproteobacteria</taxon>
        <taxon>Alteromonadales</taxon>
        <taxon>Colwelliaceae</taxon>
        <taxon>Colwellia</taxon>
    </lineage>
</organism>
<accession>A0ABS9WWX0</accession>
<dbReference type="Proteomes" id="UP001139646">
    <property type="component" value="Unassembled WGS sequence"/>
</dbReference>
<reference evidence="1" key="1">
    <citation type="submission" date="2022-01" db="EMBL/GenBank/DDBJ databases">
        <title>Colwellia maritima, isolated from seawater.</title>
        <authorList>
            <person name="Kristyanto S."/>
            <person name="Jung J."/>
            <person name="Jeon C.O."/>
        </authorList>
    </citation>
    <scope>NUCLEOTIDE SEQUENCE</scope>
    <source>
        <strain evidence="1">MSW7</strain>
    </source>
</reference>
<keyword evidence="2" id="KW-1185">Reference proteome</keyword>
<name>A0ABS9WWX0_9GAMM</name>
<comment type="caution">
    <text evidence="1">The sequence shown here is derived from an EMBL/GenBank/DDBJ whole genome shotgun (WGS) entry which is preliminary data.</text>
</comment>
<proteinExistence type="predicted"/>
<dbReference type="RefSeq" id="WP_242283218.1">
    <property type="nucleotide sequence ID" value="NZ_JAKKSL010000001.1"/>
</dbReference>
<evidence type="ECO:0000313" key="2">
    <source>
        <dbReference type="Proteomes" id="UP001139646"/>
    </source>
</evidence>
<gene>
    <name evidence="1" type="ORF">L3081_02480</name>
</gene>
<dbReference type="EMBL" id="JAKKSL010000001">
    <property type="protein sequence ID" value="MCI2282468.1"/>
    <property type="molecule type" value="Genomic_DNA"/>
</dbReference>
<sequence>MGLSIISLEEKDNSITFEYKGTMQGFDLHWYAKAVKKDNHVYLVTATGAENDWDVDKEILIPNVNSFKLK</sequence>
<evidence type="ECO:0000313" key="1">
    <source>
        <dbReference type="EMBL" id="MCI2282468.1"/>
    </source>
</evidence>